<dbReference type="GO" id="GO:0006412">
    <property type="term" value="P:translation"/>
    <property type="evidence" value="ECO:0007669"/>
    <property type="project" value="TreeGrafter"/>
</dbReference>
<name>A0A859FAD9_9BACI</name>
<dbReference type="InterPro" id="IPR044146">
    <property type="entry name" value="S1_Tex"/>
</dbReference>
<evidence type="ECO:0000313" key="2">
    <source>
        <dbReference type="EMBL" id="QKS70199.1"/>
    </source>
</evidence>
<dbReference type="FunFam" id="1.10.10.650:FF:000001">
    <property type="entry name" value="S1 RNA-binding domain 1"/>
    <property type="match status" value="1"/>
</dbReference>
<feature type="domain" description="S1 motif" evidence="1">
    <location>
        <begin position="644"/>
        <end position="713"/>
    </location>
</feature>
<dbReference type="FunFam" id="2.40.50.140:FF:000051">
    <property type="entry name" value="RNA-binding transcriptional accessory protein"/>
    <property type="match status" value="1"/>
</dbReference>
<dbReference type="AlphaFoldDB" id="A0A859FAD9"/>
<dbReference type="InterPro" id="IPR012340">
    <property type="entry name" value="NA-bd_OB-fold"/>
</dbReference>
<dbReference type="GO" id="GO:0003729">
    <property type="term" value="F:mRNA binding"/>
    <property type="evidence" value="ECO:0007669"/>
    <property type="project" value="TreeGrafter"/>
</dbReference>
<dbReference type="Gene3D" id="1.10.150.310">
    <property type="entry name" value="Tex RuvX-like domain-like"/>
    <property type="match status" value="1"/>
</dbReference>
<dbReference type="Gene3D" id="3.30.420.140">
    <property type="entry name" value="YqgF/RNase H-like domain"/>
    <property type="match status" value="1"/>
</dbReference>
<organism evidence="2 3">
    <name type="scientific">Paenalkalicoccus suaedae</name>
    <dbReference type="NCBI Taxonomy" id="2592382"/>
    <lineage>
        <taxon>Bacteria</taxon>
        <taxon>Bacillati</taxon>
        <taxon>Bacillota</taxon>
        <taxon>Bacilli</taxon>
        <taxon>Bacillales</taxon>
        <taxon>Bacillaceae</taxon>
        <taxon>Paenalkalicoccus</taxon>
    </lineage>
</organism>
<dbReference type="GO" id="GO:0006139">
    <property type="term" value="P:nucleobase-containing compound metabolic process"/>
    <property type="evidence" value="ECO:0007669"/>
    <property type="project" value="InterPro"/>
</dbReference>
<dbReference type="InterPro" id="IPR023319">
    <property type="entry name" value="Tex-like_HTH_dom_sf"/>
</dbReference>
<evidence type="ECO:0000313" key="3">
    <source>
        <dbReference type="Proteomes" id="UP000318138"/>
    </source>
</evidence>
<dbReference type="SUPFAM" id="SSF158832">
    <property type="entry name" value="Tex N-terminal region-like"/>
    <property type="match status" value="1"/>
</dbReference>
<dbReference type="InterPro" id="IPR055179">
    <property type="entry name" value="Tex-like_central_region"/>
</dbReference>
<dbReference type="PROSITE" id="PS50126">
    <property type="entry name" value="S1"/>
    <property type="match status" value="1"/>
</dbReference>
<dbReference type="InterPro" id="IPR023323">
    <property type="entry name" value="Tex-like_dom_sf"/>
</dbReference>
<dbReference type="SUPFAM" id="SSF50249">
    <property type="entry name" value="Nucleic acid-binding proteins"/>
    <property type="match status" value="1"/>
</dbReference>
<dbReference type="Pfam" id="PF22706">
    <property type="entry name" value="Tex_central_region"/>
    <property type="match status" value="1"/>
</dbReference>
<dbReference type="CDD" id="cd05685">
    <property type="entry name" value="S1_Tex"/>
    <property type="match status" value="1"/>
</dbReference>
<dbReference type="Pfam" id="PF17674">
    <property type="entry name" value="HHH_9"/>
    <property type="match status" value="1"/>
</dbReference>
<dbReference type="InterPro" id="IPR037027">
    <property type="entry name" value="YqgF/RNaseH-like_dom_sf"/>
</dbReference>
<dbReference type="SMART" id="SM00732">
    <property type="entry name" value="YqgFc"/>
    <property type="match status" value="1"/>
</dbReference>
<accession>A0A859FAD9</accession>
<keyword evidence="3" id="KW-1185">Reference proteome</keyword>
<dbReference type="InterPro" id="IPR012337">
    <property type="entry name" value="RNaseH-like_sf"/>
</dbReference>
<dbReference type="FunFam" id="3.30.420.140:FF:000001">
    <property type="entry name" value="RNA-binding transcriptional accessory protein"/>
    <property type="match status" value="1"/>
</dbReference>
<dbReference type="PANTHER" id="PTHR10724:SF10">
    <property type="entry name" value="S1 RNA-BINDING DOMAIN-CONTAINING PROTEIN 1"/>
    <property type="match status" value="1"/>
</dbReference>
<dbReference type="SUPFAM" id="SSF47781">
    <property type="entry name" value="RuvA domain 2-like"/>
    <property type="match status" value="2"/>
</dbReference>
<dbReference type="InterPro" id="IPR003029">
    <property type="entry name" value="S1_domain"/>
</dbReference>
<dbReference type="Gene3D" id="1.10.3500.10">
    <property type="entry name" value="Tex N-terminal region-like"/>
    <property type="match status" value="1"/>
</dbReference>
<evidence type="ECO:0000259" key="1">
    <source>
        <dbReference type="PROSITE" id="PS50126"/>
    </source>
</evidence>
<dbReference type="RefSeq" id="WP_176008239.1">
    <property type="nucleotide sequence ID" value="NZ_CP041372.2"/>
</dbReference>
<dbReference type="GO" id="GO:0005737">
    <property type="term" value="C:cytoplasm"/>
    <property type="evidence" value="ECO:0007669"/>
    <property type="project" value="UniProtKB-ARBA"/>
</dbReference>
<sequence length="718" mass="80473">MTQNIELVSKELQIKPKQVQEVISLSDEGNTVPFIARYRKEQTGGLDEEQIRAILTRWEYMNALDKRKEEVVRLIEEQGKLTDELSEAIEASTKLQEVEDIYRPYKQKRRTRATIAKERGLEPFATWIMSFPKEGDLHAQATTYVNEEKEVGTAEDAIAGAQDIIAEMVADDPDIRKQVRQMTWRDGMLVSERKPKSEDEKGTFEMYYEYGEKVAKIVPHRILAVNRGESEDVLKVKVEPPIDRIQTWMEKQVLKGTYTIVADAVKGAIADGYKRLLQPSIERDIRGELNEKAEEHAIEIFSENLRNLLLQPPLKGRVVLGVDPAFRTGCKLAVVDDTGKMLHVSVIYPTAPWNKTAEAKKVVIDLVQKHGVKMIAIGNGTASRETEQFIADVLKETTDVYYLIVNEAGASVYSASKLAKEEFPDLQVEERSAVSIARRLQDPLAELVKIDPKSVGVGQYQHDVTQSKLGDSLTFVVETVVNRVGVNVNTASSSLLQYVAGLSKTVATNIVKRREEEGKFVSRKELKKIPRLGAKTYEQAIGFMRINDGKEILDRTAIHPESYDVTHALLQHLSLTKEQIGSEEAKAALEAIDIREMATTLETGEPTLRDIVQALIQPGRDPRDDIQKPLLKQDVLSLSDLEKGMELQGTVRNVVDFGAFVDIGVKQDGLVHISKLANRFVKHPMDIVSVGDVVTVWVDGVDEQKGRVSLTMKQPSDQ</sequence>
<dbReference type="GO" id="GO:0003735">
    <property type="term" value="F:structural constituent of ribosome"/>
    <property type="evidence" value="ECO:0007669"/>
    <property type="project" value="TreeGrafter"/>
</dbReference>
<dbReference type="InterPro" id="IPR041692">
    <property type="entry name" value="HHH_9"/>
</dbReference>
<gene>
    <name evidence="2" type="ORF">FLK61_25870</name>
</gene>
<protein>
    <submittedName>
        <fullName evidence="2">RNA-binding transcriptional accessory protein</fullName>
    </submittedName>
</protein>
<dbReference type="SUPFAM" id="SSF53098">
    <property type="entry name" value="Ribonuclease H-like"/>
    <property type="match status" value="1"/>
</dbReference>
<dbReference type="KEGG" id="psua:FLK61_25870"/>
<dbReference type="InterPro" id="IPR050437">
    <property type="entry name" value="Ribos_protein_bS1-like"/>
</dbReference>
<dbReference type="Gene3D" id="2.40.50.140">
    <property type="entry name" value="Nucleic acid-binding proteins"/>
    <property type="match status" value="1"/>
</dbReference>
<dbReference type="EMBL" id="CP041372">
    <property type="protein sequence ID" value="QKS70199.1"/>
    <property type="molecule type" value="Genomic_DNA"/>
</dbReference>
<dbReference type="Gene3D" id="1.10.10.650">
    <property type="entry name" value="RuvA domain 2-like"/>
    <property type="match status" value="1"/>
</dbReference>
<dbReference type="Pfam" id="PF12836">
    <property type="entry name" value="HHH_3"/>
    <property type="match status" value="1"/>
</dbReference>
<dbReference type="Pfam" id="PF00575">
    <property type="entry name" value="S1"/>
    <property type="match status" value="1"/>
</dbReference>
<dbReference type="InterPro" id="IPR010994">
    <property type="entry name" value="RuvA_2-like"/>
</dbReference>
<dbReference type="Proteomes" id="UP000318138">
    <property type="component" value="Chromosome"/>
</dbReference>
<proteinExistence type="predicted"/>
<dbReference type="FunFam" id="1.10.150.310:FF:000001">
    <property type="entry name" value="RNA-binding transcriptional accessory protein"/>
    <property type="match status" value="1"/>
</dbReference>
<dbReference type="Pfam" id="PF09371">
    <property type="entry name" value="Tex_N"/>
    <property type="match status" value="1"/>
</dbReference>
<dbReference type="PANTHER" id="PTHR10724">
    <property type="entry name" value="30S RIBOSOMAL PROTEIN S1"/>
    <property type="match status" value="1"/>
</dbReference>
<dbReference type="InterPro" id="IPR018974">
    <property type="entry name" value="Tex-like_N"/>
</dbReference>
<dbReference type="InterPro" id="IPR006641">
    <property type="entry name" value="YqgF/RNaseH-like_dom"/>
</dbReference>
<dbReference type="SMART" id="SM00316">
    <property type="entry name" value="S1"/>
    <property type="match status" value="1"/>
</dbReference>
<dbReference type="Pfam" id="PF16921">
    <property type="entry name" value="Tex_YqgF"/>
    <property type="match status" value="1"/>
</dbReference>
<reference evidence="3" key="1">
    <citation type="submission" date="2019-07" db="EMBL/GenBank/DDBJ databases">
        <title>Bacillus alkalisoli sp. nov. isolated from saline soil.</title>
        <authorList>
            <person name="Sun J.-Q."/>
            <person name="Xu L."/>
        </authorList>
    </citation>
    <scope>NUCLEOTIDE SEQUENCE [LARGE SCALE GENOMIC DNA]</scope>
    <source>
        <strain evidence="3">M4U3P1</strain>
    </source>
</reference>
<dbReference type="InterPro" id="IPR032639">
    <property type="entry name" value="Tex_YqgF"/>
</dbReference>